<sequence>MRILSIDSSLGSQLLVCDAQSSIEGRTALEVLASAEQPDSRHHAESLGPMLAGALTEPAVAESPLDLVVGATGPAPFTGLRAGLVTARTVGRARGIDVLGVPSLDAVARLALDAVAERDGEDTAASATVLVVTDARRKEVYAARYRARGADDVERLGELAVLAPADAAGLGEADLVAGSGAVLYPEIARGREALAPVSGDARAQVRIALARRAAGDELSTEPLYLRHADAQMPTSRKRAL</sequence>
<gene>
    <name evidence="2" type="ORF">AXF14_07390</name>
</gene>
<dbReference type="RefSeq" id="WP_067942108.1">
    <property type="nucleotide sequence ID" value="NZ_CP014228.1"/>
</dbReference>
<evidence type="ECO:0000313" key="3">
    <source>
        <dbReference type="Proteomes" id="UP000065220"/>
    </source>
</evidence>
<dbReference type="SUPFAM" id="SSF53067">
    <property type="entry name" value="Actin-like ATPase domain"/>
    <property type="match status" value="2"/>
</dbReference>
<dbReference type="STRING" id="111015.AXF14_07390"/>
<organism evidence="2 3">
    <name type="scientific">Actinomyces radicidentis</name>
    <dbReference type="NCBI Taxonomy" id="111015"/>
    <lineage>
        <taxon>Bacteria</taxon>
        <taxon>Bacillati</taxon>
        <taxon>Actinomycetota</taxon>
        <taxon>Actinomycetes</taxon>
        <taxon>Actinomycetales</taxon>
        <taxon>Actinomycetaceae</taxon>
        <taxon>Actinomyces</taxon>
    </lineage>
</organism>
<dbReference type="Pfam" id="PF00814">
    <property type="entry name" value="TsaD"/>
    <property type="match status" value="1"/>
</dbReference>
<evidence type="ECO:0000313" key="2">
    <source>
        <dbReference type="EMBL" id="AMD87438.1"/>
    </source>
</evidence>
<dbReference type="InterPro" id="IPR022496">
    <property type="entry name" value="T6A_TsaB"/>
</dbReference>
<dbReference type="InterPro" id="IPR043129">
    <property type="entry name" value="ATPase_NBD"/>
</dbReference>
<accession>A0A109W7T3</accession>
<name>A0A109W7T3_ACTRD</name>
<feature type="domain" description="Gcp-like" evidence="1">
    <location>
        <begin position="40"/>
        <end position="172"/>
    </location>
</feature>
<dbReference type="GO" id="GO:0002949">
    <property type="term" value="P:tRNA threonylcarbamoyladenosine modification"/>
    <property type="evidence" value="ECO:0007669"/>
    <property type="project" value="InterPro"/>
</dbReference>
<evidence type="ECO:0000259" key="1">
    <source>
        <dbReference type="Pfam" id="PF00814"/>
    </source>
</evidence>
<proteinExistence type="predicted"/>
<dbReference type="NCBIfam" id="TIGR03725">
    <property type="entry name" value="T6A_YeaZ"/>
    <property type="match status" value="1"/>
</dbReference>
<dbReference type="KEGG" id="ard:AXF14_07390"/>
<dbReference type="Gene3D" id="3.30.420.40">
    <property type="match status" value="1"/>
</dbReference>
<dbReference type="EMBL" id="CP014228">
    <property type="protein sequence ID" value="AMD87438.1"/>
    <property type="molecule type" value="Genomic_DNA"/>
</dbReference>
<dbReference type="Proteomes" id="UP000065220">
    <property type="component" value="Chromosome"/>
</dbReference>
<protein>
    <submittedName>
        <fullName evidence="2">tRNA threonylcarbamoyladenosine biosynthesis protein TsaB</fullName>
    </submittedName>
</protein>
<reference evidence="3" key="1">
    <citation type="submission" date="2016-02" db="EMBL/GenBank/DDBJ databases">
        <authorList>
            <person name="Holder M.E."/>
            <person name="Ajami N.J."/>
            <person name="Petrosino J.F."/>
        </authorList>
    </citation>
    <scope>NUCLEOTIDE SEQUENCE [LARGE SCALE GENOMIC DNA]</scope>
    <source>
        <strain evidence="3">CCUG 36733</strain>
    </source>
</reference>
<dbReference type="OrthoDB" id="9809995at2"/>
<dbReference type="AlphaFoldDB" id="A0A109W7T3"/>
<dbReference type="InterPro" id="IPR000905">
    <property type="entry name" value="Gcp-like_dom"/>
</dbReference>
<keyword evidence="3" id="KW-1185">Reference proteome</keyword>